<evidence type="ECO:0000313" key="3">
    <source>
        <dbReference type="EMBL" id="VDP78285.1"/>
    </source>
</evidence>
<gene>
    <name evidence="3" type="ORF">ECPE_LOCUS6398</name>
</gene>
<dbReference type="Proteomes" id="UP000272942">
    <property type="component" value="Unassembled WGS sequence"/>
</dbReference>
<feature type="compositionally biased region" description="Low complexity" evidence="2">
    <location>
        <begin position="440"/>
        <end position="457"/>
    </location>
</feature>
<evidence type="ECO:0000313" key="4">
    <source>
        <dbReference type="Proteomes" id="UP000272942"/>
    </source>
</evidence>
<feature type="coiled-coil region" evidence="1">
    <location>
        <begin position="255"/>
        <end position="362"/>
    </location>
</feature>
<proteinExistence type="predicted"/>
<dbReference type="GO" id="GO:0005879">
    <property type="term" value="C:axonemal microtubule"/>
    <property type="evidence" value="ECO:0007669"/>
    <property type="project" value="TreeGrafter"/>
</dbReference>
<dbReference type="WBParaSite" id="ECPE_0000641101-mRNA-1">
    <property type="protein sequence ID" value="ECPE_0000641101-mRNA-1"/>
    <property type="gene ID" value="ECPE_0000641101"/>
</dbReference>
<organism evidence="5">
    <name type="scientific">Echinostoma caproni</name>
    <dbReference type="NCBI Taxonomy" id="27848"/>
    <lineage>
        <taxon>Eukaryota</taxon>
        <taxon>Metazoa</taxon>
        <taxon>Spiralia</taxon>
        <taxon>Lophotrochozoa</taxon>
        <taxon>Platyhelminthes</taxon>
        <taxon>Trematoda</taxon>
        <taxon>Digenea</taxon>
        <taxon>Plagiorchiida</taxon>
        <taxon>Echinostomata</taxon>
        <taxon>Echinostomatoidea</taxon>
        <taxon>Echinostomatidae</taxon>
        <taxon>Echinostoma</taxon>
    </lineage>
</organism>
<reference evidence="5" key="1">
    <citation type="submission" date="2016-06" db="UniProtKB">
        <authorList>
            <consortium name="WormBaseParasite"/>
        </authorList>
    </citation>
    <scope>IDENTIFICATION</scope>
</reference>
<keyword evidence="1" id="KW-0175">Coiled coil</keyword>
<accession>A0A183AHG3</accession>
<reference evidence="3 4" key="2">
    <citation type="submission" date="2018-11" db="EMBL/GenBank/DDBJ databases">
        <authorList>
            <consortium name="Pathogen Informatics"/>
        </authorList>
    </citation>
    <scope>NUCLEOTIDE SEQUENCE [LARGE SCALE GENOMIC DNA]</scope>
    <source>
        <strain evidence="3 4">Egypt</strain>
    </source>
</reference>
<feature type="compositionally biased region" description="Polar residues" evidence="2">
    <location>
        <begin position="458"/>
        <end position="469"/>
    </location>
</feature>
<evidence type="ECO:0000256" key="1">
    <source>
        <dbReference type="SAM" id="Coils"/>
    </source>
</evidence>
<dbReference type="PANTHER" id="PTHR28663:SF1">
    <property type="entry name" value="CILIA- AND FLAGELLA- ASSOCIATED PROTEIN 210"/>
    <property type="match status" value="1"/>
</dbReference>
<name>A0A183AHG3_9TREM</name>
<feature type="region of interest" description="Disordered" evidence="2">
    <location>
        <begin position="438"/>
        <end position="489"/>
    </location>
</feature>
<protein>
    <submittedName>
        <fullName evidence="5">TPH domain-containing protein</fullName>
    </submittedName>
</protein>
<dbReference type="InterPro" id="IPR039986">
    <property type="entry name" value="CFAP210"/>
</dbReference>
<evidence type="ECO:0000256" key="2">
    <source>
        <dbReference type="SAM" id="MobiDB-lite"/>
    </source>
</evidence>
<dbReference type="EMBL" id="UZAN01043400">
    <property type="protein sequence ID" value="VDP78285.1"/>
    <property type="molecule type" value="Genomic_DNA"/>
</dbReference>
<dbReference type="OrthoDB" id="331765at2759"/>
<keyword evidence="4" id="KW-1185">Reference proteome</keyword>
<dbReference type="PANTHER" id="PTHR28663">
    <property type="entry name" value="COILED-COIL DOMAIN-CONTAINING PROTEIN 173"/>
    <property type="match status" value="1"/>
</dbReference>
<evidence type="ECO:0000313" key="5">
    <source>
        <dbReference type="WBParaSite" id="ECPE_0000641101-mRNA-1"/>
    </source>
</evidence>
<dbReference type="AlphaFoldDB" id="A0A183AHG3"/>
<sequence length="489" mass="56422">MRSDSNDVSASIWLDGDIMPTNERAVIGTGEKLVRRKLGSPKCVDTRNVTVFSQSEWKRLKDQIHGDVKEIERIEQKRKAQEEVHKSSQEMGARQKKLDDRAKRLAKEEEAKVAIDLEEAKYQAQQRKAAIDEAKLKIYYQTDRIKTFHSALALTEVLKEREAQIEFKNLCKKLDENKDKVYVERMKREIEEGKIIFIELIMTVCEEDEQCRLFAAAKKKMIEMRVLRERAMFKEREEQLEKIRLSLAEQMAVAKRDEEERISKAIAEREAAEMQKEQEKAKKLAEMLTEIEKHRVSQIQQKRKEMEVEKMAELEEVRVRAAAERAITEYEAACSEAKLKRYRELSEEYLQQTNKKQEEKKASRVIDAQTYRTGNRLAQIEEEVFQDYTRRVIDHCKANGRNIYPLEVAARPTGNIGLGSSLPGEVSIVNLAQVQGDAVNSDNNNNNSKSGDKNNNNAVLSRKTSPSTKNGKKNAKDQPGTNKRLGFVW</sequence>